<dbReference type="Pfam" id="PF00309">
    <property type="entry name" value="Sigma54_AID"/>
    <property type="match status" value="1"/>
</dbReference>
<evidence type="ECO:0000256" key="4">
    <source>
        <dbReference type="ARBA" id="ARBA00022695"/>
    </source>
</evidence>
<proteinExistence type="inferred from homology"/>
<dbReference type="OrthoDB" id="9814402at2"/>
<keyword evidence="12" id="KW-1185">Reference proteome</keyword>
<keyword evidence="6" id="KW-0731">Sigma factor</keyword>
<dbReference type="Gene3D" id="1.10.10.60">
    <property type="entry name" value="Homeodomain-like"/>
    <property type="match status" value="1"/>
</dbReference>
<dbReference type="PROSITE" id="PS00717">
    <property type="entry name" value="SIGMA54_1"/>
    <property type="match status" value="1"/>
</dbReference>
<protein>
    <submittedName>
        <fullName evidence="11">RNA polymerase, sigma 54 subunit, RpoN/SigL</fullName>
    </submittedName>
</protein>
<comment type="similarity">
    <text evidence="1">Belongs to the sigma-54 factor family.</text>
</comment>
<dbReference type="NCBIfam" id="TIGR02395">
    <property type="entry name" value="rpoN_sigma"/>
    <property type="match status" value="1"/>
</dbReference>
<dbReference type="InterPro" id="IPR007634">
    <property type="entry name" value="RNA_pol_sigma_54_DNA-bd"/>
</dbReference>
<dbReference type="GO" id="GO:0016987">
    <property type="term" value="F:sigma factor activity"/>
    <property type="evidence" value="ECO:0007669"/>
    <property type="project" value="UniProtKB-KW"/>
</dbReference>
<keyword evidence="3" id="KW-0808">Transferase</keyword>
<keyword evidence="8" id="KW-0804">Transcription</keyword>
<dbReference type="PRINTS" id="PR00045">
    <property type="entry name" value="SIGMA54FCT"/>
</dbReference>
<dbReference type="GO" id="GO:0000428">
    <property type="term" value="C:DNA-directed RNA polymerase complex"/>
    <property type="evidence" value="ECO:0007669"/>
    <property type="project" value="UniProtKB-KW"/>
</dbReference>
<dbReference type="PANTHER" id="PTHR32248">
    <property type="entry name" value="RNA POLYMERASE SIGMA-54 FACTOR"/>
    <property type="match status" value="1"/>
</dbReference>
<dbReference type="GO" id="GO:0003677">
    <property type="term" value="F:DNA binding"/>
    <property type="evidence" value="ECO:0007669"/>
    <property type="project" value="UniProtKB-KW"/>
</dbReference>
<organism evidence="11 12">
    <name type="scientific">Desulfonauticus submarinus</name>
    <dbReference type="NCBI Taxonomy" id="206665"/>
    <lineage>
        <taxon>Bacteria</taxon>
        <taxon>Pseudomonadati</taxon>
        <taxon>Thermodesulfobacteriota</taxon>
        <taxon>Desulfovibrionia</taxon>
        <taxon>Desulfovibrionales</taxon>
        <taxon>Desulfonauticaceae</taxon>
        <taxon>Desulfonauticus</taxon>
    </lineage>
</organism>
<dbReference type="STRING" id="206665.SAMN04488516_10193"/>
<dbReference type="GO" id="GO:0001216">
    <property type="term" value="F:DNA-binding transcription activator activity"/>
    <property type="evidence" value="ECO:0007669"/>
    <property type="project" value="InterPro"/>
</dbReference>
<dbReference type="NCBIfam" id="NF009118">
    <property type="entry name" value="PRK12469.1"/>
    <property type="match status" value="1"/>
</dbReference>
<evidence type="ECO:0000256" key="7">
    <source>
        <dbReference type="ARBA" id="ARBA00023125"/>
    </source>
</evidence>
<dbReference type="PROSITE" id="PS00718">
    <property type="entry name" value="SIGMA54_2"/>
    <property type="match status" value="1"/>
</dbReference>
<evidence type="ECO:0000256" key="3">
    <source>
        <dbReference type="ARBA" id="ARBA00022679"/>
    </source>
</evidence>
<dbReference type="RefSeq" id="WP_092061701.1">
    <property type="nucleotide sequence ID" value="NZ_FNIN01000001.1"/>
</dbReference>
<dbReference type="PIRSF" id="PIRSF000774">
    <property type="entry name" value="RpoN"/>
    <property type="match status" value="1"/>
</dbReference>
<dbReference type="Proteomes" id="UP000199602">
    <property type="component" value="Unassembled WGS sequence"/>
</dbReference>
<keyword evidence="2" id="KW-0240">DNA-directed RNA polymerase</keyword>
<evidence type="ECO:0000256" key="5">
    <source>
        <dbReference type="ARBA" id="ARBA00023015"/>
    </source>
</evidence>
<evidence type="ECO:0000256" key="1">
    <source>
        <dbReference type="ARBA" id="ARBA00008798"/>
    </source>
</evidence>
<dbReference type="AlphaFoldDB" id="A0A1G9ZM01"/>
<dbReference type="Pfam" id="PF04552">
    <property type="entry name" value="Sigma54_DBD"/>
    <property type="match status" value="1"/>
</dbReference>
<keyword evidence="5" id="KW-0805">Transcription regulation</keyword>
<sequence length="477" mass="55427">MALQLKQQLKLSQQLVMTPQLQQAIKLLQLSRIELVDLVQQELLENPLLEEAENNESIEKIQKEEDEFSEFKVEEESLIKNAEWENYLGQFSSFSKDYKELEIPEEILSVEARYAPKPSLEGHLLWQLNLAPFTEKQKEIGREIIGNLDSRGYLTVNTSEIASSLDVKEEEVEEVLKRIQQFDPIGIASRNLKECLLIQLKHFDYDDPILNLLVEHHLEDIEKRKIDNILKKLGISKEKLHEYIEILKSLDPYPGSQYSNEDVVYISPDVYVFKYEDEFVILLNEDGIPNLRLNPLFEEIEIKRGRKKKNSSKDIEYLQEKMRSAVWLIKSLQQRQRTLYKVVESILYFQKDFFEKGVSCLKPLTLRDVAEYIGMHESTISRVTSNKYISTPFGLFELKFFFNSGLSTKDGSNVGSESIRARIKEIIDAEDKKKPLSDEAIAKRLQKELGVSIARRTVAKYRAALNIPSSSRRKKIF</sequence>
<evidence type="ECO:0000259" key="10">
    <source>
        <dbReference type="Pfam" id="PF04963"/>
    </source>
</evidence>
<dbReference type="EMBL" id="FNIN01000001">
    <property type="protein sequence ID" value="SDN22512.1"/>
    <property type="molecule type" value="Genomic_DNA"/>
</dbReference>
<evidence type="ECO:0000313" key="11">
    <source>
        <dbReference type="EMBL" id="SDN22512.1"/>
    </source>
</evidence>
<dbReference type="InterPro" id="IPR038709">
    <property type="entry name" value="RpoN_core-bd_sf"/>
</dbReference>
<dbReference type="InterPro" id="IPR007046">
    <property type="entry name" value="RNA_pol_sigma_54_core-bd"/>
</dbReference>
<feature type="domain" description="RNA polymerase sigma factor 54 DNA-binding" evidence="9">
    <location>
        <begin position="316"/>
        <end position="475"/>
    </location>
</feature>
<name>A0A1G9ZM01_9BACT</name>
<dbReference type="PANTHER" id="PTHR32248:SF4">
    <property type="entry name" value="RNA POLYMERASE SIGMA-54 FACTOR"/>
    <property type="match status" value="1"/>
</dbReference>
<accession>A0A1G9ZM01</accession>
<dbReference type="Gene3D" id="1.10.10.1330">
    <property type="entry name" value="RNA polymerase sigma-54 factor, core-binding domain"/>
    <property type="match status" value="1"/>
</dbReference>
<dbReference type="PROSITE" id="PS50044">
    <property type="entry name" value="SIGMA54_3"/>
    <property type="match status" value="1"/>
</dbReference>
<gene>
    <name evidence="11" type="ORF">SAMN04488516_10193</name>
</gene>
<feature type="domain" description="RNA polymerase sigma factor 54 core-binding" evidence="10">
    <location>
        <begin position="111"/>
        <end position="295"/>
    </location>
</feature>
<reference evidence="11 12" key="1">
    <citation type="submission" date="2016-10" db="EMBL/GenBank/DDBJ databases">
        <authorList>
            <person name="de Groot N.N."/>
        </authorList>
    </citation>
    <scope>NUCLEOTIDE SEQUENCE [LARGE SCALE GENOMIC DNA]</scope>
    <source>
        <strain evidence="11 12">DSM 15269</strain>
    </source>
</reference>
<evidence type="ECO:0000256" key="8">
    <source>
        <dbReference type="ARBA" id="ARBA00023163"/>
    </source>
</evidence>
<evidence type="ECO:0000256" key="2">
    <source>
        <dbReference type="ARBA" id="ARBA00022478"/>
    </source>
</evidence>
<keyword evidence="7" id="KW-0238">DNA-binding</keyword>
<dbReference type="GO" id="GO:0006352">
    <property type="term" value="P:DNA-templated transcription initiation"/>
    <property type="evidence" value="ECO:0007669"/>
    <property type="project" value="InterPro"/>
</dbReference>
<evidence type="ECO:0000256" key="6">
    <source>
        <dbReference type="ARBA" id="ARBA00023082"/>
    </source>
</evidence>
<dbReference type="InterPro" id="IPR000394">
    <property type="entry name" value="RNA_pol_sigma_54"/>
</dbReference>
<keyword evidence="4" id="KW-0548">Nucleotidyltransferase</keyword>
<evidence type="ECO:0000259" key="9">
    <source>
        <dbReference type="Pfam" id="PF04552"/>
    </source>
</evidence>
<dbReference type="Pfam" id="PF04963">
    <property type="entry name" value="Sigma54_CBD"/>
    <property type="match status" value="1"/>
</dbReference>
<evidence type="ECO:0000313" key="12">
    <source>
        <dbReference type="Proteomes" id="UP000199602"/>
    </source>
</evidence>
<dbReference type="GO" id="GO:0016779">
    <property type="term" value="F:nucleotidyltransferase activity"/>
    <property type="evidence" value="ECO:0007669"/>
    <property type="project" value="UniProtKB-KW"/>
</dbReference>